<name>X1EGT2_9ZZZZ</name>
<accession>X1EGT2</accession>
<dbReference type="EMBL" id="BARU01002976">
    <property type="protein sequence ID" value="GAH19560.1"/>
    <property type="molecule type" value="Genomic_DNA"/>
</dbReference>
<reference evidence="1" key="1">
    <citation type="journal article" date="2014" name="Front. Microbiol.">
        <title>High frequency of phylogenetically diverse reductive dehalogenase-homologous genes in deep subseafloor sedimentary metagenomes.</title>
        <authorList>
            <person name="Kawai M."/>
            <person name="Futagami T."/>
            <person name="Toyoda A."/>
            <person name="Takaki Y."/>
            <person name="Nishi S."/>
            <person name="Hori S."/>
            <person name="Arai W."/>
            <person name="Tsubouchi T."/>
            <person name="Morono Y."/>
            <person name="Uchiyama I."/>
            <person name="Ito T."/>
            <person name="Fujiyama A."/>
            <person name="Inagaki F."/>
            <person name="Takami H."/>
        </authorList>
    </citation>
    <scope>NUCLEOTIDE SEQUENCE</scope>
    <source>
        <strain evidence="1">Expedition CK06-06</strain>
    </source>
</reference>
<protein>
    <submittedName>
        <fullName evidence="1">Uncharacterized protein</fullName>
    </submittedName>
</protein>
<comment type="caution">
    <text evidence="1">The sequence shown here is derived from an EMBL/GenBank/DDBJ whole genome shotgun (WGS) entry which is preliminary data.</text>
</comment>
<sequence>MNEKVIGKRDNLRIDVVGDDWTLSNYAMDAGPDGCYEESNEHDDSDAEHDKVFHEAVVKKGFLVVCPEDKI</sequence>
<gene>
    <name evidence="1" type="ORF">S03H2_06696</name>
</gene>
<dbReference type="AlphaFoldDB" id="X1EGT2"/>
<proteinExistence type="predicted"/>
<evidence type="ECO:0000313" key="1">
    <source>
        <dbReference type="EMBL" id="GAH19560.1"/>
    </source>
</evidence>
<organism evidence="1">
    <name type="scientific">marine sediment metagenome</name>
    <dbReference type="NCBI Taxonomy" id="412755"/>
    <lineage>
        <taxon>unclassified sequences</taxon>
        <taxon>metagenomes</taxon>
        <taxon>ecological metagenomes</taxon>
    </lineage>
</organism>